<dbReference type="InterPro" id="IPR024034">
    <property type="entry name" value="ATPase_F1/V1_b/a_C"/>
</dbReference>
<dbReference type="InterPro" id="IPR027417">
    <property type="entry name" value="P-loop_NTPase"/>
</dbReference>
<feature type="domain" description="ATPase F1/V1/A1 complex alpha/beta subunit N-terminal" evidence="10">
    <location>
        <begin position="60"/>
        <end position="96"/>
    </location>
</feature>
<dbReference type="InterPro" id="IPR055190">
    <property type="entry name" value="ATP-synt_VA_C"/>
</dbReference>
<dbReference type="SUPFAM" id="SSF47917">
    <property type="entry name" value="C-terminal domain of alpha and beta subunits of F1 ATP synthase"/>
    <property type="match status" value="1"/>
</dbReference>
<dbReference type="GO" id="GO:0005524">
    <property type="term" value="F:ATP binding"/>
    <property type="evidence" value="ECO:0007669"/>
    <property type="project" value="UniProtKB-UniRule"/>
</dbReference>
<evidence type="ECO:0000313" key="13">
    <source>
        <dbReference type="EMBL" id="MDO6453830.1"/>
    </source>
</evidence>
<accession>A0AAW7XII9</accession>
<dbReference type="SUPFAM" id="SSF52540">
    <property type="entry name" value="P-loop containing nucleoside triphosphate hydrolases"/>
    <property type="match status" value="1"/>
</dbReference>
<comment type="function">
    <text evidence="7 8">Produces ATP from ADP in the presence of a proton gradient across the membrane. The V-type alpha chain is a catalytic subunit.</text>
</comment>
<feature type="domain" description="ATPsynthase alpha/beta subunit barrel-sandwich" evidence="11">
    <location>
        <begin position="137"/>
        <end position="209"/>
    </location>
</feature>
<evidence type="ECO:0000256" key="6">
    <source>
        <dbReference type="ARBA" id="ARBA00024342"/>
    </source>
</evidence>
<dbReference type="HAMAP" id="MF_00309">
    <property type="entry name" value="ATP_synth_A_arch"/>
    <property type="match status" value="1"/>
</dbReference>
<keyword evidence="4 8" id="KW-1278">Translocase</keyword>
<keyword evidence="3 8" id="KW-0067">ATP-binding</keyword>
<evidence type="ECO:0000259" key="11">
    <source>
        <dbReference type="Pfam" id="PF16886"/>
    </source>
</evidence>
<dbReference type="NCBIfam" id="NF003220">
    <property type="entry name" value="PRK04192.1"/>
    <property type="match status" value="1"/>
</dbReference>
<dbReference type="Gene3D" id="1.10.1140.10">
    <property type="entry name" value="Bovine Mitochondrial F1-atpase, Atp Synthase Beta Chain, Chain D, domain 3"/>
    <property type="match status" value="1"/>
</dbReference>
<dbReference type="EMBL" id="JAUOPG010000005">
    <property type="protein sequence ID" value="MDO6453830.1"/>
    <property type="molecule type" value="Genomic_DNA"/>
</dbReference>
<evidence type="ECO:0000259" key="10">
    <source>
        <dbReference type="Pfam" id="PF02874"/>
    </source>
</evidence>
<evidence type="ECO:0000256" key="2">
    <source>
        <dbReference type="ARBA" id="ARBA00022741"/>
    </source>
</evidence>
<comment type="caution">
    <text evidence="13">The sequence shown here is derived from an EMBL/GenBank/DDBJ whole genome shotgun (WGS) entry which is preliminary data.</text>
</comment>
<dbReference type="CDD" id="cd01134">
    <property type="entry name" value="V_A-ATPase_A"/>
    <property type="match status" value="1"/>
</dbReference>
<evidence type="ECO:0000256" key="5">
    <source>
        <dbReference type="ARBA" id="ARBA00023065"/>
    </source>
</evidence>
<evidence type="ECO:0000256" key="1">
    <source>
        <dbReference type="ARBA" id="ARBA00022448"/>
    </source>
</evidence>
<dbReference type="RefSeq" id="WP_303550156.1">
    <property type="nucleotide sequence ID" value="NZ_JAUOPG010000005.1"/>
</dbReference>
<evidence type="ECO:0000256" key="8">
    <source>
        <dbReference type="HAMAP-Rule" id="MF_00309"/>
    </source>
</evidence>
<dbReference type="Pfam" id="PF22919">
    <property type="entry name" value="ATP-synt_VA_C"/>
    <property type="match status" value="1"/>
</dbReference>
<dbReference type="InterPro" id="IPR020003">
    <property type="entry name" value="ATPase_a/bsu_AS"/>
</dbReference>
<reference evidence="13" key="1">
    <citation type="submission" date="2023-07" db="EMBL/GenBank/DDBJ databases">
        <title>Genome content predicts the carbon catabolic preferences of heterotrophic bacteria.</title>
        <authorList>
            <person name="Gralka M."/>
        </authorList>
    </citation>
    <scope>NUCLEOTIDE SEQUENCE</scope>
    <source>
        <strain evidence="13">I2M16</strain>
    </source>
</reference>
<dbReference type="InterPro" id="IPR004100">
    <property type="entry name" value="ATPase_F1/V1/A1_a/bsu_N"/>
</dbReference>
<keyword evidence="1 8" id="KW-0813">Transport</keyword>
<comment type="catalytic activity">
    <reaction evidence="8">
        <text>ATP + H2O + 4 H(+)(in) = ADP + phosphate + 5 H(+)(out)</text>
        <dbReference type="Rhea" id="RHEA:57720"/>
        <dbReference type="ChEBI" id="CHEBI:15377"/>
        <dbReference type="ChEBI" id="CHEBI:15378"/>
        <dbReference type="ChEBI" id="CHEBI:30616"/>
        <dbReference type="ChEBI" id="CHEBI:43474"/>
        <dbReference type="ChEBI" id="CHEBI:456216"/>
        <dbReference type="EC" id="7.1.2.2"/>
    </reaction>
</comment>
<dbReference type="PROSITE" id="PS00152">
    <property type="entry name" value="ATPASE_ALPHA_BETA"/>
    <property type="match status" value="1"/>
</dbReference>
<sequence length="624" mass="68692">MSQLSASGTEGIDVRATVKGVRDDIVTIQLLIDEQGDFYPIIKNELVHICPQRRADDERQEYLKAEVLRVRLGEADVQVFESTRGVAVGDPVEQTGDMLSVLLGPGLLGQVYDGLQNPLEVIASGHGYFLPRGLDVSGIDTSKKWAFQPRVSVGARVSGGDCLGVVQEGRFTHQIMVPFQLSGEAEVSWIQEGSFTVTTVVARLRSVSHRRNANSLQTDGLSAQDDVIEVSMMQRWPVRIPLSTPMLKSGRSQRCYPNVPLLTSIRLVDTFFPVAKGGTACIPGPFGAGKTVLQGLIARFSDVDIVIIVACGERAGEVVETITEFPNMPDPKGGTLMDRTIIICNTSSMPVAAREASIYTGLTLAEYYRQMGYNALLIADSTSRWAQAMRETSGRLEEIPGEEAFPAYLDSSVRALYERAGVIQNNAGQQGTLTMIGTVSPAGGNFEEPVTQSTLRAVKTFLGLSADRAYKRAYPAIDPLLSWSRYTDQVSGWYTSTLGDDWLLRVSEAQQWLRDAQAIEQMMQVTGEEGVTLEDYCTFLKAKFLDEVFLQQDAFDTVDASTPMSRQNEQLRLIQRVMDGLPAFDDKAAAQHYFMRITGLFKNLNYSAETSPDYATFKAQLFSK</sequence>
<dbReference type="Gene3D" id="2.40.50.100">
    <property type="match status" value="1"/>
</dbReference>
<protein>
    <recommendedName>
        <fullName evidence="8">V-type ATP synthase alpha chain</fullName>
        <ecNumber evidence="8">7.1.2.2</ecNumber>
    </recommendedName>
    <alternativeName>
        <fullName evidence="8">V-ATPase subunit A</fullName>
    </alternativeName>
</protein>
<dbReference type="InterPro" id="IPR031686">
    <property type="entry name" value="ATP-synth_a_Xtn"/>
</dbReference>
<gene>
    <name evidence="8" type="primary">atpA</name>
    <name evidence="13" type="ORF">Q4490_09650</name>
</gene>
<dbReference type="AlphaFoldDB" id="A0AAW7XII9"/>
<dbReference type="InterPro" id="IPR000194">
    <property type="entry name" value="ATPase_F1/V1/A1_a/bsu_nucl-bd"/>
</dbReference>
<name>A0AAW7XII9_9GAMM</name>
<keyword evidence="8" id="KW-0066">ATP synthesis</keyword>
<comment type="similarity">
    <text evidence="6">Belongs to the ATPase alpha/beta chains family. T3SS ATPase subfamily.</text>
</comment>
<dbReference type="Proteomes" id="UP001169862">
    <property type="component" value="Unassembled WGS sequence"/>
</dbReference>
<keyword evidence="8" id="KW-0375">Hydrogen ion transport</keyword>
<evidence type="ECO:0000313" key="14">
    <source>
        <dbReference type="Proteomes" id="UP001169862"/>
    </source>
</evidence>
<keyword evidence="5 8" id="KW-0406">Ion transport</keyword>
<dbReference type="GO" id="GO:0046961">
    <property type="term" value="F:proton-transporting ATPase activity, rotational mechanism"/>
    <property type="evidence" value="ECO:0007669"/>
    <property type="project" value="InterPro"/>
</dbReference>
<feature type="domain" description="ATP synthase A/B type C-terminal" evidence="12">
    <location>
        <begin position="492"/>
        <end position="575"/>
    </location>
</feature>
<dbReference type="Pfam" id="PF02874">
    <property type="entry name" value="ATP-synt_ab_N"/>
    <property type="match status" value="1"/>
</dbReference>
<dbReference type="PANTHER" id="PTHR43607:SF1">
    <property type="entry name" value="H(+)-TRANSPORTING TWO-SECTOR ATPASE"/>
    <property type="match status" value="1"/>
</dbReference>
<keyword evidence="2 8" id="KW-0547">Nucleotide-binding</keyword>
<proteinExistence type="inferred from homology"/>
<evidence type="ECO:0000256" key="4">
    <source>
        <dbReference type="ARBA" id="ARBA00022967"/>
    </source>
</evidence>
<evidence type="ECO:0000259" key="9">
    <source>
        <dbReference type="Pfam" id="PF00006"/>
    </source>
</evidence>
<dbReference type="GO" id="GO:0046933">
    <property type="term" value="F:proton-transporting ATP synthase activity, rotational mechanism"/>
    <property type="evidence" value="ECO:0007669"/>
    <property type="project" value="UniProtKB-UniRule"/>
</dbReference>
<feature type="domain" description="ATPase F1/V1/A1 complex alpha/beta subunit nucleotide-binding" evidence="9">
    <location>
        <begin position="265"/>
        <end position="484"/>
    </location>
</feature>
<dbReference type="PANTHER" id="PTHR43607">
    <property type="entry name" value="V-TYPE PROTON ATPASE CATALYTIC SUBUNIT A"/>
    <property type="match status" value="1"/>
</dbReference>
<evidence type="ECO:0000256" key="3">
    <source>
        <dbReference type="ARBA" id="ARBA00022840"/>
    </source>
</evidence>
<evidence type="ECO:0000259" key="12">
    <source>
        <dbReference type="Pfam" id="PF22919"/>
    </source>
</evidence>
<dbReference type="Pfam" id="PF16886">
    <property type="entry name" value="ATP-synt_ab_Xtn"/>
    <property type="match status" value="1"/>
</dbReference>
<evidence type="ECO:0000256" key="7">
    <source>
        <dbReference type="ARBA" id="ARBA00054855"/>
    </source>
</evidence>
<dbReference type="EC" id="7.1.2.2" evidence="8"/>
<dbReference type="Gene3D" id="2.30.30.650">
    <property type="match status" value="1"/>
</dbReference>
<organism evidence="13 14">
    <name type="scientific">Neptunomonas phycophila</name>
    <dbReference type="NCBI Taxonomy" id="1572645"/>
    <lineage>
        <taxon>Bacteria</taxon>
        <taxon>Pseudomonadati</taxon>
        <taxon>Pseudomonadota</taxon>
        <taxon>Gammaproteobacteria</taxon>
        <taxon>Oceanospirillales</taxon>
        <taxon>Oceanospirillaceae</taxon>
        <taxon>Neptunomonas</taxon>
    </lineage>
</organism>
<dbReference type="Pfam" id="PF00006">
    <property type="entry name" value="ATP-synt_ab"/>
    <property type="match status" value="1"/>
</dbReference>
<dbReference type="GO" id="GO:0042777">
    <property type="term" value="P:proton motive force-driven plasma membrane ATP synthesis"/>
    <property type="evidence" value="ECO:0007669"/>
    <property type="project" value="UniProtKB-UniRule"/>
</dbReference>
<dbReference type="Gene3D" id="3.40.50.300">
    <property type="entry name" value="P-loop containing nucleotide triphosphate hydrolases"/>
    <property type="match status" value="1"/>
</dbReference>
<feature type="binding site" evidence="8">
    <location>
        <begin position="284"/>
        <end position="291"/>
    </location>
    <ligand>
        <name>ATP</name>
        <dbReference type="ChEBI" id="CHEBI:30616"/>
    </ligand>
</feature>
<dbReference type="InterPro" id="IPR022878">
    <property type="entry name" value="V-ATPase_asu"/>
</dbReference>